<evidence type="ECO:0000313" key="1">
    <source>
        <dbReference type="EMBL" id="VDK66659.1"/>
    </source>
</evidence>
<proteinExistence type="predicted"/>
<organism evidence="1 2">
    <name type="scientific">Cylicostephanus goldi</name>
    <name type="common">Nematode worm</name>
    <dbReference type="NCBI Taxonomy" id="71465"/>
    <lineage>
        <taxon>Eukaryota</taxon>
        <taxon>Metazoa</taxon>
        <taxon>Ecdysozoa</taxon>
        <taxon>Nematoda</taxon>
        <taxon>Chromadorea</taxon>
        <taxon>Rhabditida</taxon>
        <taxon>Rhabditina</taxon>
        <taxon>Rhabditomorpha</taxon>
        <taxon>Strongyloidea</taxon>
        <taxon>Strongylidae</taxon>
        <taxon>Cylicostephanus</taxon>
    </lineage>
</organism>
<evidence type="ECO:0000313" key="2">
    <source>
        <dbReference type="Proteomes" id="UP000271889"/>
    </source>
</evidence>
<dbReference type="Proteomes" id="UP000271889">
    <property type="component" value="Unassembled WGS sequence"/>
</dbReference>
<dbReference type="EMBL" id="UYRV01019856">
    <property type="protein sequence ID" value="VDK66659.1"/>
    <property type="molecule type" value="Genomic_DNA"/>
</dbReference>
<sequence>MLQHRTEEINVDLDADNAISVDISDALSERDKVCLSVVFVMAIRKF</sequence>
<reference evidence="1 2" key="1">
    <citation type="submission" date="2018-11" db="EMBL/GenBank/DDBJ databases">
        <authorList>
            <consortium name="Pathogen Informatics"/>
        </authorList>
    </citation>
    <scope>NUCLEOTIDE SEQUENCE [LARGE SCALE GENOMIC DNA]</scope>
</reference>
<accession>A0A3P6S386</accession>
<protein>
    <submittedName>
        <fullName evidence="1">Uncharacterized protein</fullName>
    </submittedName>
</protein>
<gene>
    <name evidence="1" type="ORF">CGOC_LOCUS6215</name>
</gene>
<dbReference type="OrthoDB" id="9976382at2759"/>
<keyword evidence="2" id="KW-1185">Reference proteome</keyword>
<name>A0A3P6S386_CYLGO</name>
<dbReference type="AlphaFoldDB" id="A0A3P6S386"/>